<evidence type="ECO:0000256" key="1">
    <source>
        <dbReference type="ARBA" id="ARBA00006484"/>
    </source>
</evidence>
<name>A0A3D4S3J3_9ENTE</name>
<dbReference type="PRINTS" id="PR00081">
    <property type="entry name" value="GDHRDH"/>
</dbReference>
<organism evidence="3 4">
    <name type="scientific">Bavariicoccus seileri</name>
    <dbReference type="NCBI Taxonomy" id="549685"/>
    <lineage>
        <taxon>Bacteria</taxon>
        <taxon>Bacillati</taxon>
        <taxon>Bacillota</taxon>
        <taxon>Bacilli</taxon>
        <taxon>Lactobacillales</taxon>
        <taxon>Enterococcaceae</taxon>
        <taxon>Bavariicoccus</taxon>
    </lineage>
</organism>
<protein>
    <submittedName>
        <fullName evidence="3">SDR family NAD(P)-dependent oxidoreductase</fullName>
    </submittedName>
</protein>
<evidence type="ECO:0000313" key="3">
    <source>
        <dbReference type="EMBL" id="HCS93395.1"/>
    </source>
</evidence>
<dbReference type="PRINTS" id="PR00080">
    <property type="entry name" value="SDRFAMILY"/>
</dbReference>
<dbReference type="CDD" id="cd05344">
    <property type="entry name" value="BKR_like_SDR_like"/>
    <property type="match status" value="1"/>
</dbReference>
<dbReference type="AlphaFoldDB" id="A0A3D4S3J3"/>
<dbReference type="STRING" id="1121105.GCA_000421665_00045"/>
<dbReference type="PANTHER" id="PTHR42879">
    <property type="entry name" value="3-OXOACYL-(ACYL-CARRIER-PROTEIN) REDUCTASE"/>
    <property type="match status" value="1"/>
</dbReference>
<comment type="similarity">
    <text evidence="1">Belongs to the short-chain dehydrogenases/reductases (SDR) family.</text>
</comment>
<sequence>MDLGLKGKNVLVLASSQGLGKASAIEFVKEGANVVISSRNEHKLEGVKTEVEALDLDGTIHYFPTDVTKAEEISNLVEYTVKTLGGIDVLVNNAGGPPSGTFTDFTDDDWENAFHLNLLSYIRTVRTALPYLKKQGGHIINIASSSIKEPIDGLILSNTFRLGIVGLSKSLANELGPFNILVNTVAPGRILTDRVDFLDSAKAEKTGQTIEEIRKQAEQQIPLRRLGDPEEFAKAVVFLSSSANSYITGSSILVDGGKVRAI</sequence>
<reference evidence="3 4" key="1">
    <citation type="journal article" date="2018" name="Nat. Biotechnol.">
        <title>A standardized bacterial taxonomy based on genome phylogeny substantially revises the tree of life.</title>
        <authorList>
            <person name="Parks D.H."/>
            <person name="Chuvochina M."/>
            <person name="Waite D.W."/>
            <person name="Rinke C."/>
            <person name="Skarshewski A."/>
            <person name="Chaumeil P.A."/>
            <person name="Hugenholtz P."/>
        </authorList>
    </citation>
    <scope>NUCLEOTIDE SEQUENCE [LARGE SCALE GENOMIC DNA]</scope>
    <source>
        <strain evidence="3">UBA11306</strain>
    </source>
</reference>
<dbReference type="InterPro" id="IPR050259">
    <property type="entry name" value="SDR"/>
</dbReference>
<dbReference type="PANTHER" id="PTHR42879:SF6">
    <property type="entry name" value="NADPH-DEPENDENT REDUCTASE BACG"/>
    <property type="match status" value="1"/>
</dbReference>
<evidence type="ECO:0000256" key="2">
    <source>
        <dbReference type="ARBA" id="ARBA00023002"/>
    </source>
</evidence>
<comment type="caution">
    <text evidence="3">The sequence shown here is derived from an EMBL/GenBank/DDBJ whole genome shotgun (WGS) entry which is preliminary data.</text>
</comment>
<dbReference type="SUPFAM" id="SSF51735">
    <property type="entry name" value="NAD(P)-binding Rossmann-fold domains"/>
    <property type="match status" value="1"/>
</dbReference>
<dbReference type="Proteomes" id="UP000262195">
    <property type="component" value="Unassembled WGS sequence"/>
</dbReference>
<dbReference type="EMBL" id="DQHO01000013">
    <property type="protein sequence ID" value="HCS93395.1"/>
    <property type="molecule type" value="Genomic_DNA"/>
</dbReference>
<dbReference type="GO" id="GO:0008206">
    <property type="term" value="P:bile acid metabolic process"/>
    <property type="evidence" value="ECO:0007669"/>
    <property type="project" value="UniProtKB-ARBA"/>
</dbReference>
<dbReference type="Pfam" id="PF13561">
    <property type="entry name" value="adh_short_C2"/>
    <property type="match status" value="1"/>
</dbReference>
<evidence type="ECO:0000313" key="4">
    <source>
        <dbReference type="Proteomes" id="UP000262195"/>
    </source>
</evidence>
<keyword evidence="2" id="KW-0560">Oxidoreductase</keyword>
<dbReference type="InterPro" id="IPR036291">
    <property type="entry name" value="NAD(P)-bd_dom_sf"/>
</dbReference>
<proteinExistence type="inferred from homology"/>
<gene>
    <name evidence="3" type="ORF">DIW15_01635</name>
</gene>
<dbReference type="FunFam" id="3.40.50.720:FF:000084">
    <property type="entry name" value="Short-chain dehydrogenase reductase"/>
    <property type="match status" value="1"/>
</dbReference>
<dbReference type="Gene3D" id="3.40.50.720">
    <property type="entry name" value="NAD(P)-binding Rossmann-like Domain"/>
    <property type="match status" value="1"/>
</dbReference>
<accession>A0A3D4S3J3</accession>
<dbReference type="InterPro" id="IPR002347">
    <property type="entry name" value="SDR_fam"/>
</dbReference>
<dbReference type="GO" id="GO:0016491">
    <property type="term" value="F:oxidoreductase activity"/>
    <property type="evidence" value="ECO:0007669"/>
    <property type="project" value="UniProtKB-KW"/>
</dbReference>